<protein>
    <submittedName>
        <fullName evidence="1">MarR family transcriptional regulator</fullName>
    </submittedName>
</protein>
<dbReference type="EMBL" id="MKQS01000003">
    <property type="protein sequence ID" value="OFE44385.1"/>
    <property type="molecule type" value="Genomic_DNA"/>
</dbReference>
<dbReference type="PANTHER" id="PTHR36849">
    <property type="entry name" value="CYTOPLASMIC PROTEIN-RELATED"/>
    <property type="match status" value="1"/>
</dbReference>
<evidence type="ECO:0000313" key="1">
    <source>
        <dbReference type="EMBL" id="OFE44385.1"/>
    </source>
</evidence>
<organism evidence="1 2">
    <name type="scientific">Acinetobacter towneri</name>
    <dbReference type="NCBI Taxonomy" id="202956"/>
    <lineage>
        <taxon>Bacteria</taxon>
        <taxon>Pseudomonadati</taxon>
        <taxon>Pseudomonadota</taxon>
        <taxon>Gammaproteobacteria</taxon>
        <taxon>Moraxellales</taxon>
        <taxon>Moraxellaceae</taxon>
        <taxon>Acinetobacter</taxon>
    </lineage>
</organism>
<evidence type="ECO:0000313" key="2">
    <source>
        <dbReference type="Proteomes" id="UP000186931"/>
    </source>
</evidence>
<sequence>MDIAIKRAYLEATQADGTRVLVDRLWPRGVSKERARIDLWPKEITPSTELRKWYHQNPEQHWNEFQQRYTAELAQQHAAVQALTELAQQQKVTLVTAAKDEQHNHVVVLKHVLEQSLTSMD</sequence>
<dbReference type="Pfam" id="PF22752">
    <property type="entry name" value="DUF488-N3i"/>
    <property type="match status" value="1"/>
</dbReference>
<gene>
    <name evidence="1" type="ORF">BJN41_07550</name>
</gene>
<accession>A0A1E8E3Z3</accession>
<dbReference type="Proteomes" id="UP000186931">
    <property type="component" value="Unassembled WGS sequence"/>
</dbReference>
<name>A0A1E8E3Z3_9GAMM</name>
<comment type="caution">
    <text evidence="1">The sequence shown here is derived from an EMBL/GenBank/DDBJ whole genome shotgun (WGS) entry which is preliminary data.</text>
</comment>
<dbReference type="RefSeq" id="WP_070152920.1">
    <property type="nucleotide sequence ID" value="NZ_JACANQ010000002.1"/>
</dbReference>
<dbReference type="STRING" id="202956.BJN41_07550"/>
<dbReference type="InterPro" id="IPR052552">
    <property type="entry name" value="YeaO-like"/>
</dbReference>
<dbReference type="PANTHER" id="PTHR36849:SF1">
    <property type="entry name" value="CYTOPLASMIC PROTEIN"/>
    <property type="match status" value="1"/>
</dbReference>
<proteinExistence type="predicted"/>
<dbReference type="AlphaFoldDB" id="A0A1E8E3Z3"/>
<reference evidence="1 2" key="1">
    <citation type="submission" date="2016-10" db="EMBL/GenBank/DDBJ databases">
        <title>Genome of airborne Acinetobacter sp. 5-2Ac02 in the hospital environment: Species near to Acinetobacter towneri.</title>
        <authorList>
            <person name="Barbosa B."/>
            <person name="Fernandez-Garcia L."/>
            <person name="Gato E."/>
            <person name="Leao R."/>
            <person name="Albano R."/>
            <person name="Fernandez B."/>
            <person name="Fernandez-Cuenca F."/>
            <person name="Marques E."/>
            <person name="Tomas M."/>
        </authorList>
    </citation>
    <scope>NUCLEOTIDE SEQUENCE [LARGE SCALE GENOMIC DNA]</scope>
    <source>
        <strain evidence="1 2">5-2Ac02</strain>
    </source>
</reference>